<feature type="region of interest" description="Disordered" evidence="1">
    <location>
        <begin position="355"/>
        <end position="431"/>
    </location>
</feature>
<evidence type="ECO:0000313" key="6">
    <source>
        <dbReference type="Proteomes" id="UP000836402"/>
    </source>
</evidence>
<feature type="transmembrane region" description="Helical" evidence="2">
    <location>
        <begin position="313"/>
        <end position="334"/>
    </location>
</feature>
<feature type="transmembrane region" description="Helical" evidence="2">
    <location>
        <begin position="281"/>
        <end position="298"/>
    </location>
</feature>
<feature type="transmembrane region" description="Helical" evidence="2">
    <location>
        <begin position="255"/>
        <end position="274"/>
    </location>
</feature>
<feature type="transmembrane region" description="Helical" evidence="2">
    <location>
        <begin position="74"/>
        <end position="94"/>
    </location>
</feature>
<dbReference type="PANTHER" id="PTHR37992">
    <property type="entry name" value="EXPRESSED PROTEIN"/>
    <property type="match status" value="1"/>
</dbReference>
<protein>
    <submittedName>
        <fullName evidence="4">Uncharacterized protein</fullName>
    </submittedName>
</protein>
<evidence type="ECO:0000313" key="3">
    <source>
        <dbReference type="EMBL" id="CAD6940807.1"/>
    </source>
</evidence>
<evidence type="ECO:0000313" key="4">
    <source>
        <dbReference type="EMBL" id="KAE8253981.1"/>
    </source>
</evidence>
<feature type="transmembrane region" description="Helical" evidence="2">
    <location>
        <begin position="114"/>
        <end position="136"/>
    </location>
</feature>
<name>A0A177V461_9BASI</name>
<keyword evidence="6" id="KW-1185">Reference proteome</keyword>
<reference evidence="4" key="1">
    <citation type="submission" date="2016-04" db="EMBL/GenBank/DDBJ databases">
        <authorList>
            <person name="Nguyen H.D."/>
            <person name="Kesanakurti P."/>
            <person name="Cullis J."/>
            <person name="Levesque C.A."/>
            <person name="Hambleton S."/>
        </authorList>
    </citation>
    <scope>NUCLEOTIDE SEQUENCE</scope>
    <source>
        <strain evidence="4">DAOMC 238032</strain>
    </source>
</reference>
<feature type="compositionally biased region" description="Low complexity" evidence="1">
    <location>
        <begin position="1"/>
        <end position="16"/>
    </location>
</feature>
<evidence type="ECO:0000313" key="5">
    <source>
        <dbReference type="Proteomes" id="UP000077671"/>
    </source>
</evidence>
<dbReference type="InterPro" id="IPR013920">
    <property type="entry name" value="DUF1774_fun"/>
</dbReference>
<feature type="transmembrane region" description="Helical" evidence="2">
    <location>
        <begin position="145"/>
        <end position="170"/>
    </location>
</feature>
<reference evidence="3" key="3">
    <citation type="submission" date="2020-10" db="EMBL/GenBank/DDBJ databases">
        <authorList>
            <person name="Sedaghatjoo S."/>
        </authorList>
    </citation>
    <scope>NUCLEOTIDE SEQUENCE</scope>
    <source>
        <strain evidence="3">AZH3</strain>
    </source>
</reference>
<sequence length="431" mass="46834">MSVHSDTPAAPLPTDTDPADAFRHDHSTTAIQPKHAKGTLPKRDFIFHPHVYASRPIPQPEMDAQNKALSRVQVATPLSVLITLASFLVTALVVKPGMNEISMRHVNYLTPSANFLLSYWALLFLLLVGYCILIVVSRKQETKKLILSGVGIRLALVNFGLALWAIFWVLDQHWSFIAGEAVLAFNAVLLIVTVGILTFKFGPNFKHPLDWLFVHVPVKMLLVVILQVDLWQQLGIILGWDLRTDHVHGSNGGKGLWPAFGLITGVGGVLPSLWIFGTADITYALAGIYLHLAILFRGSDNGHPNLTHRRPEIIAAVILAMVMQAVALFSGIAWSRLQKRQEGQIALPISEEEGRRAYEQQHGAEASASASGSGSGSRSGGKAIQAGSSSRGTVGMGITDLESVSPGVEEEQNEAYRDEPRVTRTLGSQSS</sequence>
<evidence type="ECO:0000256" key="2">
    <source>
        <dbReference type="SAM" id="Phobius"/>
    </source>
</evidence>
<proteinExistence type="predicted"/>
<comment type="caution">
    <text evidence="4">The sequence shown here is derived from an EMBL/GenBank/DDBJ whole genome shotgun (WGS) entry which is preliminary data.</text>
</comment>
<organism evidence="4 5">
    <name type="scientific">Tilletia caries</name>
    <name type="common">wheat bunt fungus</name>
    <dbReference type="NCBI Taxonomy" id="13290"/>
    <lineage>
        <taxon>Eukaryota</taxon>
        <taxon>Fungi</taxon>
        <taxon>Dikarya</taxon>
        <taxon>Basidiomycota</taxon>
        <taxon>Ustilaginomycotina</taxon>
        <taxon>Exobasidiomycetes</taxon>
        <taxon>Tilletiales</taxon>
        <taxon>Tilletiaceae</taxon>
        <taxon>Tilletia</taxon>
    </lineage>
</organism>
<feature type="transmembrane region" description="Helical" evidence="2">
    <location>
        <begin position="220"/>
        <end position="240"/>
    </location>
</feature>
<dbReference type="EMBL" id="CAJHJG010004419">
    <property type="protein sequence ID" value="CAD6940807.1"/>
    <property type="molecule type" value="Genomic_DNA"/>
</dbReference>
<evidence type="ECO:0000256" key="1">
    <source>
        <dbReference type="SAM" id="MobiDB-lite"/>
    </source>
</evidence>
<dbReference type="EMBL" id="LWDD02000977">
    <property type="protein sequence ID" value="KAE8253981.1"/>
    <property type="molecule type" value="Genomic_DNA"/>
</dbReference>
<dbReference type="AlphaFoldDB" id="A0A177V461"/>
<gene>
    <name evidence="4" type="ORF">A4X03_0g5785</name>
    <name evidence="3" type="ORF">JKIAZH3_G5936</name>
</gene>
<accession>A0A177V461</accession>
<keyword evidence="2" id="KW-0472">Membrane</keyword>
<keyword evidence="2" id="KW-1133">Transmembrane helix</keyword>
<dbReference type="Proteomes" id="UP000077671">
    <property type="component" value="Unassembled WGS sequence"/>
</dbReference>
<feature type="region of interest" description="Disordered" evidence="1">
    <location>
        <begin position="1"/>
        <end position="22"/>
    </location>
</feature>
<dbReference type="Proteomes" id="UP000836402">
    <property type="component" value="Unassembled WGS sequence"/>
</dbReference>
<reference evidence="4" key="2">
    <citation type="journal article" date="2019" name="IMA Fungus">
        <title>Genome sequencing and comparison of five Tilletia species to identify candidate genes for the detection of regulated species infecting wheat.</title>
        <authorList>
            <person name="Nguyen H.D.T."/>
            <person name="Sultana T."/>
            <person name="Kesanakurti P."/>
            <person name="Hambleton S."/>
        </authorList>
    </citation>
    <scope>NUCLEOTIDE SEQUENCE</scope>
    <source>
        <strain evidence="4">DAOMC 238032</strain>
    </source>
</reference>
<dbReference type="PANTHER" id="PTHR37992:SF1">
    <property type="entry name" value="DUF1774-DOMAIN-CONTAINING PROTEIN"/>
    <property type="match status" value="1"/>
</dbReference>
<feature type="transmembrane region" description="Helical" evidence="2">
    <location>
        <begin position="176"/>
        <end position="199"/>
    </location>
</feature>
<keyword evidence="2" id="KW-0812">Transmembrane</keyword>
<feature type="compositionally biased region" description="Low complexity" evidence="1">
    <location>
        <begin position="363"/>
        <end position="372"/>
    </location>
</feature>